<reference evidence="2" key="1">
    <citation type="submission" date="2018-06" db="EMBL/GenBank/DDBJ databases">
        <authorList>
            <person name="Zhirakovskaya E."/>
        </authorList>
    </citation>
    <scope>NUCLEOTIDE SEQUENCE</scope>
</reference>
<evidence type="ECO:0000313" key="2">
    <source>
        <dbReference type="EMBL" id="VAX02117.1"/>
    </source>
</evidence>
<feature type="transmembrane region" description="Helical" evidence="1">
    <location>
        <begin position="12"/>
        <end position="34"/>
    </location>
</feature>
<dbReference type="EMBL" id="UOFV01000290">
    <property type="protein sequence ID" value="VAX02117.1"/>
    <property type="molecule type" value="Genomic_DNA"/>
</dbReference>
<sequence>MRRRKERKEKQYKLCASASFAVTTLGLIVLYVSKSQAEQLLYYIITHGCCLLFEHLLLPGSKKPVVLLAMS</sequence>
<name>A0A3B1BAR6_9ZZZZ</name>
<keyword evidence="1" id="KW-0472">Membrane</keyword>
<gene>
    <name evidence="2" type="ORF">MNBD_GAMMA19-2203</name>
</gene>
<dbReference type="AlphaFoldDB" id="A0A3B1BAR6"/>
<keyword evidence="1" id="KW-1133">Transmembrane helix</keyword>
<evidence type="ECO:0000256" key="1">
    <source>
        <dbReference type="SAM" id="Phobius"/>
    </source>
</evidence>
<proteinExistence type="predicted"/>
<keyword evidence="1" id="KW-0812">Transmembrane</keyword>
<organism evidence="2">
    <name type="scientific">hydrothermal vent metagenome</name>
    <dbReference type="NCBI Taxonomy" id="652676"/>
    <lineage>
        <taxon>unclassified sequences</taxon>
        <taxon>metagenomes</taxon>
        <taxon>ecological metagenomes</taxon>
    </lineage>
</organism>
<protein>
    <submittedName>
        <fullName evidence="2">Uncharacterized protein</fullName>
    </submittedName>
</protein>
<accession>A0A3B1BAR6</accession>